<dbReference type="AlphaFoldDB" id="A0A9J7AWK7"/>
<evidence type="ECO:0000313" key="2">
    <source>
        <dbReference type="EMBL" id="UUX49821.1"/>
    </source>
</evidence>
<feature type="domain" description="AB hydrolase-1" evidence="1">
    <location>
        <begin position="26"/>
        <end position="259"/>
    </location>
</feature>
<dbReference type="InterPro" id="IPR000073">
    <property type="entry name" value="AB_hydrolase_1"/>
</dbReference>
<dbReference type="GO" id="GO:0016787">
    <property type="term" value="F:hydrolase activity"/>
    <property type="evidence" value="ECO:0007669"/>
    <property type="project" value="UniProtKB-KW"/>
</dbReference>
<dbReference type="Pfam" id="PF12697">
    <property type="entry name" value="Abhydrolase_6"/>
    <property type="match status" value="1"/>
</dbReference>
<gene>
    <name evidence="2" type="ORF">NUH88_20805</name>
</gene>
<dbReference type="EMBL" id="CP102480">
    <property type="protein sequence ID" value="UUX49821.1"/>
    <property type="molecule type" value="Genomic_DNA"/>
</dbReference>
<evidence type="ECO:0000313" key="3">
    <source>
        <dbReference type="Proteomes" id="UP001060336"/>
    </source>
</evidence>
<dbReference type="RefSeq" id="WP_257768688.1">
    <property type="nucleotide sequence ID" value="NZ_CP102480.1"/>
</dbReference>
<dbReference type="InterPro" id="IPR050266">
    <property type="entry name" value="AB_hydrolase_sf"/>
</dbReference>
<sequence length="268" mass="29183">MASLEISPGNNLHYEYDAPGQKGQTFVFVNALTGNTGMWQVEEIGPALRAAGYGTLCYNFRGQAESAFVPGIDLGPLTIVEDLKRVVDEVAPPNPILVGLSIGGLFAAQAYLKGAAAEGLVLINTLRKPNLRLEWINAAMVRMAATGGSQLIMEANLPMLVNPEQLAKMRPNLLKGPYQPMKEGEGLYELMKGSVSTDWDFPYEKLDVPVLLMTGTHDRVFRIEEDIAELEARIPSSSHIVFTDAGHLIPAERPARFAKELMAFAATL</sequence>
<dbReference type="Proteomes" id="UP001060336">
    <property type="component" value="Chromosome"/>
</dbReference>
<dbReference type="KEGG" id="naci:NUH88_20805"/>
<name>A0A9J7AWK7_9PROT</name>
<organism evidence="2 3">
    <name type="scientific">Nisaea acidiphila</name>
    <dbReference type="NCBI Taxonomy" id="1862145"/>
    <lineage>
        <taxon>Bacteria</taxon>
        <taxon>Pseudomonadati</taxon>
        <taxon>Pseudomonadota</taxon>
        <taxon>Alphaproteobacteria</taxon>
        <taxon>Rhodospirillales</taxon>
        <taxon>Thalassobaculaceae</taxon>
        <taxon>Nisaea</taxon>
    </lineage>
</organism>
<evidence type="ECO:0000259" key="1">
    <source>
        <dbReference type="Pfam" id="PF12697"/>
    </source>
</evidence>
<protein>
    <submittedName>
        <fullName evidence="2">Alpha/beta hydrolase</fullName>
    </submittedName>
</protein>
<dbReference type="Gene3D" id="3.40.50.1820">
    <property type="entry name" value="alpha/beta hydrolase"/>
    <property type="match status" value="1"/>
</dbReference>
<keyword evidence="2" id="KW-0378">Hydrolase</keyword>
<accession>A0A9J7AWK7</accession>
<dbReference type="InterPro" id="IPR029058">
    <property type="entry name" value="AB_hydrolase_fold"/>
</dbReference>
<keyword evidence="3" id="KW-1185">Reference proteome</keyword>
<dbReference type="PANTHER" id="PTHR43798">
    <property type="entry name" value="MONOACYLGLYCEROL LIPASE"/>
    <property type="match status" value="1"/>
</dbReference>
<dbReference type="SUPFAM" id="SSF53474">
    <property type="entry name" value="alpha/beta-Hydrolases"/>
    <property type="match status" value="1"/>
</dbReference>
<proteinExistence type="predicted"/>
<reference evidence="2" key="1">
    <citation type="submission" date="2022-08" db="EMBL/GenBank/DDBJ databases">
        <title>Nisaea acidiphila sp. nov., isolated from a marine algal debris and emended description of the genus Nisaea Urios et al. 2008.</title>
        <authorList>
            <person name="Kwon K."/>
        </authorList>
    </citation>
    <scope>NUCLEOTIDE SEQUENCE</scope>
    <source>
        <strain evidence="2">MEBiC11861</strain>
    </source>
</reference>